<sequence>MSSLRDAFKEGEIPQELCTHCVKNNEGLTGEWTIIADHRSDGLREITEFFGLDPRDRTAWEFSLHLNAPRLRLDYIKKGGRSTQKSASNVGSSEGGGPLLKVTCHGALHADCPRAILFDGIEKKGYPVRLNFPVVILVAMEELVPHAPLRHMASGCEDGTFLAAEIDGILFVKYEMRRGTFYITRILLDRDPSSKERGPITLAQYCVITKDGEKHVAHRYHKRVEG</sequence>
<dbReference type="Proteomes" id="UP000095192">
    <property type="component" value="Unassembled WGS sequence"/>
</dbReference>
<proteinExistence type="predicted"/>
<dbReference type="InParanoid" id="A0A1D3CU34"/>
<accession>A0A1D3CU34</accession>
<gene>
    <name evidence="1" type="ORF">cyc_07817</name>
</gene>
<dbReference type="AlphaFoldDB" id="A0A1D3CU34"/>
<evidence type="ECO:0000313" key="1">
    <source>
        <dbReference type="EMBL" id="OEH74709.1"/>
    </source>
</evidence>
<dbReference type="VEuPathDB" id="ToxoDB:LOC34623699"/>
<comment type="caution">
    <text evidence="1">The sequence shown here is derived from an EMBL/GenBank/DDBJ whole genome shotgun (WGS) entry which is preliminary data.</text>
</comment>
<protein>
    <submittedName>
        <fullName evidence="1">Uncharacterized protein</fullName>
    </submittedName>
</protein>
<dbReference type="VEuPathDB" id="ToxoDB:cyc_07817"/>
<reference evidence="1 2" key="1">
    <citation type="journal article" date="2016" name="BMC Genomics">
        <title>Comparative genomics reveals Cyclospora cayetanensis possesses coccidia-like metabolism and invasion components but unique surface antigens.</title>
        <authorList>
            <person name="Liu S."/>
            <person name="Wang L."/>
            <person name="Zheng H."/>
            <person name="Xu Z."/>
            <person name="Roellig D.M."/>
            <person name="Li N."/>
            <person name="Frace M.A."/>
            <person name="Tang K."/>
            <person name="Arrowood M.J."/>
            <person name="Moss D.M."/>
            <person name="Zhang L."/>
            <person name="Feng Y."/>
            <person name="Xiao L."/>
        </authorList>
    </citation>
    <scope>NUCLEOTIDE SEQUENCE [LARGE SCALE GENOMIC DNA]</scope>
    <source>
        <strain evidence="1 2">CHN_HEN01</strain>
    </source>
</reference>
<keyword evidence="2" id="KW-1185">Reference proteome</keyword>
<dbReference type="EMBL" id="JROU02001958">
    <property type="protein sequence ID" value="OEH74709.1"/>
    <property type="molecule type" value="Genomic_DNA"/>
</dbReference>
<organism evidence="1 2">
    <name type="scientific">Cyclospora cayetanensis</name>
    <dbReference type="NCBI Taxonomy" id="88456"/>
    <lineage>
        <taxon>Eukaryota</taxon>
        <taxon>Sar</taxon>
        <taxon>Alveolata</taxon>
        <taxon>Apicomplexa</taxon>
        <taxon>Conoidasida</taxon>
        <taxon>Coccidia</taxon>
        <taxon>Eucoccidiorida</taxon>
        <taxon>Eimeriorina</taxon>
        <taxon>Eimeriidae</taxon>
        <taxon>Cyclospora</taxon>
    </lineage>
</organism>
<name>A0A1D3CU34_9EIME</name>
<evidence type="ECO:0000313" key="2">
    <source>
        <dbReference type="Proteomes" id="UP000095192"/>
    </source>
</evidence>